<sequence length="138" mass="16259">MRNQVLSVEQMLKLQRLGIDISSSGMCWCRPTKNEKWELKIHEDVIRQKRDPRFWEIIPALTLQDIIELLPRSIQPNPDEGTYYLNLYYYDLSWVIDYLNNEGDGSYAATISDDSFIKAAYQMLLWCIENGYIEKKGD</sequence>
<accession>A0A1Y3YRI0</accession>
<protein>
    <submittedName>
        <fullName evidence="1">Uncharacterized protein</fullName>
    </submittedName>
</protein>
<evidence type="ECO:0000313" key="2">
    <source>
        <dbReference type="Proteomes" id="UP000195386"/>
    </source>
</evidence>
<gene>
    <name evidence="1" type="ORF">B5F97_12050</name>
</gene>
<organism evidence="1 2">
    <name type="scientific">Bacteroides clarus</name>
    <dbReference type="NCBI Taxonomy" id="626929"/>
    <lineage>
        <taxon>Bacteria</taxon>
        <taxon>Pseudomonadati</taxon>
        <taxon>Bacteroidota</taxon>
        <taxon>Bacteroidia</taxon>
        <taxon>Bacteroidales</taxon>
        <taxon>Bacteroidaceae</taxon>
        <taxon>Bacteroides</taxon>
    </lineage>
</organism>
<dbReference type="AlphaFoldDB" id="A0A1Y3YRI0"/>
<name>A0A1Y3YRI0_9BACE</name>
<comment type="caution">
    <text evidence="1">The sequence shown here is derived from an EMBL/GenBank/DDBJ whole genome shotgun (WGS) entry which is preliminary data.</text>
</comment>
<proteinExistence type="predicted"/>
<reference evidence="2" key="1">
    <citation type="submission" date="2017-04" db="EMBL/GenBank/DDBJ databases">
        <title>Function of individual gut microbiota members based on whole genome sequencing of pure cultures obtained from chicken caecum.</title>
        <authorList>
            <person name="Medvecky M."/>
            <person name="Cejkova D."/>
            <person name="Polansky O."/>
            <person name="Karasova D."/>
            <person name="Kubasova T."/>
            <person name="Cizek A."/>
            <person name="Rychlik I."/>
        </authorList>
    </citation>
    <scope>NUCLEOTIDE SEQUENCE [LARGE SCALE GENOMIC DNA]</scope>
    <source>
        <strain evidence="2">An43</strain>
    </source>
</reference>
<dbReference type="EMBL" id="NFII01000011">
    <property type="protein sequence ID" value="OUO00463.1"/>
    <property type="molecule type" value="Genomic_DNA"/>
</dbReference>
<evidence type="ECO:0000313" key="1">
    <source>
        <dbReference type="EMBL" id="OUO00463.1"/>
    </source>
</evidence>
<dbReference type="Proteomes" id="UP000195386">
    <property type="component" value="Unassembled WGS sequence"/>
</dbReference>